<dbReference type="InterPro" id="IPR036497">
    <property type="entry name" value="GLTP_sf"/>
</dbReference>
<dbReference type="Pfam" id="PF08718">
    <property type="entry name" value="GLTP"/>
    <property type="match status" value="1"/>
</dbReference>
<reference evidence="3" key="1">
    <citation type="submission" date="2021-02" db="EMBL/GenBank/DDBJ databases">
        <authorList>
            <person name="Bekaert M."/>
        </authorList>
    </citation>
    <scope>NUCLEOTIDE SEQUENCE</scope>
    <source>
        <strain evidence="3">IoA-00</strain>
    </source>
</reference>
<dbReference type="SUPFAM" id="SSF110004">
    <property type="entry name" value="Glycolipid transfer protein, GLTP"/>
    <property type="match status" value="1"/>
</dbReference>
<dbReference type="AlphaFoldDB" id="A0A7R8CM13"/>
<feature type="compositionally biased region" description="Basic and acidic residues" evidence="1">
    <location>
        <begin position="1"/>
        <end position="14"/>
    </location>
</feature>
<dbReference type="InterPro" id="IPR014830">
    <property type="entry name" value="Glycolipid_transfer_prot_dom"/>
</dbReference>
<dbReference type="Proteomes" id="UP000675881">
    <property type="component" value="Chromosome 15"/>
</dbReference>
<sequence length="378" mass="42750">MKEDEDLAKLREVEVDYSSPNTPFSEPGEDEDEMGDEEEEGVQISPEQSYYSLKASKEGSSLIITKQATILLDKMMKGLWNFTALLDLDEKSVGKLVRHIDDIGIGEEGFFKPLRDIDEDNYWDVERKVCGNGRIIGMVGNYDGSFWTMGGTLSYFKSQEEENEGCKGSLNVSSCEIRVHPTDLLRLDISISGEQTTNSEKERQEWLVGLGSVKACVQKSDSTRRCSEDIMTKRSELKLVDVEKLTTGSSLSLPLLLARGLIFIHNFLRHMMESDDTVEDSLTIAYETALKNYKGGRMETVYKDSLKNCPSREEFLVLLGLPEETSNTESRKKIFQPKLFLSLAKYLYSMEKCLMILIQFCDIHLQKVINAPNSTNTS</sequence>
<evidence type="ECO:0000259" key="2">
    <source>
        <dbReference type="Pfam" id="PF08718"/>
    </source>
</evidence>
<feature type="region of interest" description="Disordered" evidence="1">
    <location>
        <begin position="1"/>
        <end position="45"/>
    </location>
</feature>
<dbReference type="Gene3D" id="1.10.3520.10">
    <property type="entry name" value="Glycolipid transfer protein"/>
    <property type="match status" value="1"/>
</dbReference>
<evidence type="ECO:0000313" key="3">
    <source>
        <dbReference type="EMBL" id="CAF2862376.1"/>
    </source>
</evidence>
<evidence type="ECO:0000256" key="1">
    <source>
        <dbReference type="SAM" id="MobiDB-lite"/>
    </source>
</evidence>
<feature type="domain" description="Glycolipid transfer protein" evidence="2">
    <location>
        <begin position="228"/>
        <end position="319"/>
    </location>
</feature>
<keyword evidence="4" id="KW-1185">Reference proteome</keyword>
<proteinExistence type="predicted"/>
<accession>A0A7R8CM13</accession>
<dbReference type="InterPro" id="IPR011993">
    <property type="entry name" value="PH-like_dom_sf"/>
</dbReference>
<dbReference type="EMBL" id="HG994594">
    <property type="protein sequence ID" value="CAF2862376.1"/>
    <property type="molecule type" value="Genomic_DNA"/>
</dbReference>
<name>A0A7R8CM13_LEPSM</name>
<dbReference type="GO" id="GO:0120013">
    <property type="term" value="F:lipid transfer activity"/>
    <property type="evidence" value="ECO:0007669"/>
    <property type="project" value="InterPro"/>
</dbReference>
<gene>
    <name evidence="3" type="ORF">LSAA_5786</name>
</gene>
<dbReference type="GO" id="GO:0005737">
    <property type="term" value="C:cytoplasm"/>
    <property type="evidence" value="ECO:0007669"/>
    <property type="project" value="InterPro"/>
</dbReference>
<organism evidence="3 4">
    <name type="scientific">Lepeophtheirus salmonis</name>
    <name type="common">Salmon louse</name>
    <name type="synonym">Caligus salmonis</name>
    <dbReference type="NCBI Taxonomy" id="72036"/>
    <lineage>
        <taxon>Eukaryota</taxon>
        <taxon>Metazoa</taxon>
        <taxon>Ecdysozoa</taxon>
        <taxon>Arthropoda</taxon>
        <taxon>Crustacea</taxon>
        <taxon>Multicrustacea</taxon>
        <taxon>Hexanauplia</taxon>
        <taxon>Copepoda</taxon>
        <taxon>Siphonostomatoida</taxon>
        <taxon>Caligidae</taxon>
        <taxon>Lepeophtheirus</taxon>
    </lineage>
</organism>
<evidence type="ECO:0000313" key="4">
    <source>
        <dbReference type="Proteomes" id="UP000675881"/>
    </source>
</evidence>
<dbReference type="SUPFAM" id="SSF50729">
    <property type="entry name" value="PH domain-like"/>
    <property type="match status" value="1"/>
</dbReference>
<protein>
    <submittedName>
        <fullName evidence="3">PLEKHA8</fullName>
    </submittedName>
</protein>
<feature type="compositionally biased region" description="Acidic residues" evidence="1">
    <location>
        <begin position="27"/>
        <end position="41"/>
    </location>
</feature>
<dbReference type="OrthoDB" id="1854502at2759"/>
<dbReference type="Gene3D" id="2.30.29.30">
    <property type="entry name" value="Pleckstrin-homology domain (PH domain)/Phosphotyrosine-binding domain (PTB)"/>
    <property type="match status" value="1"/>
</dbReference>